<dbReference type="Proteomes" id="UP001457282">
    <property type="component" value="Unassembled WGS sequence"/>
</dbReference>
<organism evidence="1 2">
    <name type="scientific">Rubus argutus</name>
    <name type="common">Southern blackberry</name>
    <dbReference type="NCBI Taxonomy" id="59490"/>
    <lineage>
        <taxon>Eukaryota</taxon>
        <taxon>Viridiplantae</taxon>
        <taxon>Streptophyta</taxon>
        <taxon>Embryophyta</taxon>
        <taxon>Tracheophyta</taxon>
        <taxon>Spermatophyta</taxon>
        <taxon>Magnoliopsida</taxon>
        <taxon>eudicotyledons</taxon>
        <taxon>Gunneridae</taxon>
        <taxon>Pentapetalae</taxon>
        <taxon>rosids</taxon>
        <taxon>fabids</taxon>
        <taxon>Rosales</taxon>
        <taxon>Rosaceae</taxon>
        <taxon>Rosoideae</taxon>
        <taxon>Rosoideae incertae sedis</taxon>
        <taxon>Rubus</taxon>
    </lineage>
</organism>
<dbReference type="InterPro" id="IPR052812">
    <property type="entry name" value="Plant_DnaJ_domain"/>
</dbReference>
<gene>
    <name evidence="1" type="ORF">M0R45_021851</name>
</gene>
<dbReference type="EMBL" id="JBEDUW010000004">
    <property type="protein sequence ID" value="KAK9934717.1"/>
    <property type="molecule type" value="Genomic_DNA"/>
</dbReference>
<protein>
    <submittedName>
        <fullName evidence="1">Uncharacterized protein</fullName>
    </submittedName>
</protein>
<name>A0AAW1XDV1_RUBAR</name>
<accession>A0AAW1XDV1</accession>
<evidence type="ECO:0000313" key="1">
    <source>
        <dbReference type="EMBL" id="KAK9934717.1"/>
    </source>
</evidence>
<comment type="caution">
    <text evidence="1">The sequence shown here is derived from an EMBL/GenBank/DDBJ whole genome shotgun (WGS) entry which is preliminary data.</text>
</comment>
<reference evidence="1 2" key="1">
    <citation type="journal article" date="2023" name="G3 (Bethesda)">
        <title>A chromosome-length genome assembly and annotation of blackberry (Rubus argutus, cv. 'Hillquist').</title>
        <authorList>
            <person name="Bruna T."/>
            <person name="Aryal R."/>
            <person name="Dudchenko O."/>
            <person name="Sargent D.J."/>
            <person name="Mead D."/>
            <person name="Buti M."/>
            <person name="Cavallini A."/>
            <person name="Hytonen T."/>
            <person name="Andres J."/>
            <person name="Pham M."/>
            <person name="Weisz D."/>
            <person name="Mascagni F."/>
            <person name="Usai G."/>
            <person name="Natali L."/>
            <person name="Bassil N."/>
            <person name="Fernandez G.E."/>
            <person name="Lomsadze A."/>
            <person name="Armour M."/>
            <person name="Olukolu B."/>
            <person name="Poorten T."/>
            <person name="Britton C."/>
            <person name="Davik J."/>
            <person name="Ashrafi H."/>
            <person name="Aiden E.L."/>
            <person name="Borodovsky M."/>
            <person name="Worthington M."/>
        </authorList>
    </citation>
    <scope>NUCLEOTIDE SEQUENCE [LARGE SCALE GENOMIC DNA]</scope>
    <source>
        <strain evidence="1">PI 553951</strain>
    </source>
</reference>
<evidence type="ECO:0000313" key="2">
    <source>
        <dbReference type="Proteomes" id="UP001457282"/>
    </source>
</evidence>
<sequence>MQTNDNMAIDAEHKVIEVDLSKLGAVHTMFAALFCKLVAPVKTIISANVLKEAQDGNAAVRPLPLGISVSGKVKKQCAHYFGVTINEQQAKLGIVVRVTSFGRNRFKLLYFEQDANNAGYCLASQEDSKMICNVPSAGMYFLHFQVYRMDSTLNVAPTALFKRFEGVHPCEVSQLKAGTHIFAVYGDNFFKKAPYKIEALCVESSNDRAHRLREVEAQILKKRDELHQFETELWEALADFQEVTSRYTLEKQSVDELLKQRDNIYSSYTVRNTPNHSGVGGSGLF</sequence>
<proteinExistence type="predicted"/>
<keyword evidence="2" id="KW-1185">Reference proteome</keyword>
<dbReference type="PANTHER" id="PTHR44272:SF3">
    <property type="entry name" value="J DOMAIN-CONTAINING PROTEIN"/>
    <property type="match status" value="1"/>
</dbReference>
<dbReference type="PANTHER" id="PTHR44272">
    <property type="entry name" value="DNAJ DOMAIN (PROKARYOTIC HEAT SHOCK PROTEIN)"/>
    <property type="match status" value="1"/>
</dbReference>
<dbReference type="AlphaFoldDB" id="A0AAW1XDV1"/>